<protein>
    <recommendedName>
        <fullName evidence="3">Copia protein</fullName>
    </recommendedName>
</protein>
<dbReference type="AlphaFoldDB" id="A0A2I0HRH4"/>
<evidence type="ECO:0000313" key="2">
    <source>
        <dbReference type="Proteomes" id="UP000233551"/>
    </source>
</evidence>
<gene>
    <name evidence="1" type="ORF">CRG98_045307</name>
</gene>
<proteinExistence type="predicted"/>
<evidence type="ECO:0008006" key="3">
    <source>
        <dbReference type="Google" id="ProtNLM"/>
    </source>
</evidence>
<dbReference type="Proteomes" id="UP000233551">
    <property type="component" value="Unassembled WGS sequence"/>
</dbReference>
<comment type="caution">
    <text evidence="1">The sequence shown here is derived from an EMBL/GenBank/DDBJ whole genome shotgun (WGS) entry which is preliminary data.</text>
</comment>
<evidence type="ECO:0000313" key="1">
    <source>
        <dbReference type="EMBL" id="PKI34309.1"/>
    </source>
</evidence>
<dbReference type="PANTHER" id="PTHR11439">
    <property type="entry name" value="GAG-POL-RELATED RETROTRANSPOSON"/>
    <property type="match status" value="1"/>
</dbReference>
<reference evidence="1 2" key="1">
    <citation type="submission" date="2017-11" db="EMBL/GenBank/DDBJ databases">
        <title>De-novo sequencing of pomegranate (Punica granatum L.) genome.</title>
        <authorList>
            <person name="Akparov Z."/>
            <person name="Amiraslanov A."/>
            <person name="Hajiyeva S."/>
            <person name="Abbasov M."/>
            <person name="Kaur K."/>
            <person name="Hamwieh A."/>
            <person name="Solovyev V."/>
            <person name="Salamov A."/>
            <person name="Braich B."/>
            <person name="Kosarev P."/>
            <person name="Mahmoud A."/>
            <person name="Hajiyev E."/>
            <person name="Babayeva S."/>
            <person name="Izzatullayeva V."/>
            <person name="Mammadov A."/>
            <person name="Mammadov A."/>
            <person name="Sharifova S."/>
            <person name="Ojaghi J."/>
            <person name="Eynullazada K."/>
            <person name="Bayramov B."/>
            <person name="Abdulazimova A."/>
            <person name="Shahmuradov I."/>
        </authorList>
    </citation>
    <scope>NUCLEOTIDE SEQUENCE [LARGE SCALE GENOMIC DNA]</scope>
    <source>
        <strain evidence="2">cv. AG2017</strain>
        <tissue evidence="1">Leaf</tissue>
    </source>
</reference>
<keyword evidence="2" id="KW-1185">Reference proteome</keyword>
<dbReference type="InterPro" id="IPR043502">
    <property type="entry name" value="DNA/RNA_pol_sf"/>
</dbReference>
<sequence>MRVLRYLKQSPGQGIFLRPTSLQLEAFCDSDWASCPLTRRSVTGYFIMLGGCPISWKTKKQTTVSRSSAEAEYRAMAATVSEVIWLRSLLSSLGVHMTASTQLFCDNQAVLHIVANPVFHERTKHIEIDCHFVLEHLKLGVVATNYLPTRLQLADIFTKALGRDRFCFILSKLGIRNPPAPT</sequence>
<dbReference type="STRING" id="22663.A0A2I0HRH4"/>
<dbReference type="PANTHER" id="PTHR11439:SF498">
    <property type="entry name" value="DNAK FAMILY PROTEIN"/>
    <property type="match status" value="1"/>
</dbReference>
<name>A0A2I0HRH4_PUNGR</name>
<dbReference type="SUPFAM" id="SSF56672">
    <property type="entry name" value="DNA/RNA polymerases"/>
    <property type="match status" value="1"/>
</dbReference>
<dbReference type="EMBL" id="PGOL01005994">
    <property type="protein sequence ID" value="PKI34309.1"/>
    <property type="molecule type" value="Genomic_DNA"/>
</dbReference>
<accession>A0A2I0HRH4</accession>
<organism evidence="1 2">
    <name type="scientific">Punica granatum</name>
    <name type="common">Pomegranate</name>
    <dbReference type="NCBI Taxonomy" id="22663"/>
    <lineage>
        <taxon>Eukaryota</taxon>
        <taxon>Viridiplantae</taxon>
        <taxon>Streptophyta</taxon>
        <taxon>Embryophyta</taxon>
        <taxon>Tracheophyta</taxon>
        <taxon>Spermatophyta</taxon>
        <taxon>Magnoliopsida</taxon>
        <taxon>eudicotyledons</taxon>
        <taxon>Gunneridae</taxon>
        <taxon>Pentapetalae</taxon>
        <taxon>rosids</taxon>
        <taxon>malvids</taxon>
        <taxon>Myrtales</taxon>
        <taxon>Lythraceae</taxon>
        <taxon>Punica</taxon>
    </lineage>
</organism>
<dbReference type="CDD" id="cd09272">
    <property type="entry name" value="RNase_HI_RT_Ty1"/>
    <property type="match status" value="1"/>
</dbReference>